<dbReference type="Proteomes" id="UP000001940">
    <property type="component" value="Chromosome I"/>
</dbReference>
<feature type="region of interest" description="Disordered" evidence="9">
    <location>
        <begin position="4765"/>
        <end position="4788"/>
    </location>
</feature>
<feature type="coiled-coil region" evidence="8">
    <location>
        <begin position="2384"/>
        <end position="2411"/>
    </location>
</feature>
<feature type="region of interest" description="Disordered" evidence="9">
    <location>
        <begin position="2005"/>
        <end position="2028"/>
    </location>
</feature>
<gene>
    <name evidence="11 13" type="primary">anc-1</name>
    <name evidence="11" type="ORF">CELE_ZK973.6</name>
    <name evidence="13" type="ORF">ZK973.6</name>
</gene>
<keyword evidence="6" id="KW-0539">Nucleus</keyword>
<dbReference type="SMR" id="A0A2C9C2Z1"/>
<feature type="region of interest" description="Disordered" evidence="9">
    <location>
        <begin position="7444"/>
        <end position="7475"/>
    </location>
</feature>
<dbReference type="OrthoDB" id="18740at2759"/>
<evidence type="ECO:0007829" key="14">
    <source>
        <dbReference type="PeptideAtlas" id="A0A2C9C2Z1"/>
    </source>
</evidence>
<feature type="coiled-coil region" evidence="8">
    <location>
        <begin position="2805"/>
        <end position="2832"/>
    </location>
</feature>
<dbReference type="RefSeq" id="NP_001343735.1">
    <property type="nucleotide sequence ID" value="NM_001356818.3"/>
</dbReference>
<feature type="region of interest" description="Disordered" evidence="9">
    <location>
        <begin position="7386"/>
        <end position="7413"/>
    </location>
</feature>
<dbReference type="PANTHER" id="PTHR21524:SF5">
    <property type="entry name" value="SPECTRIN REPEAT CONTAINING NUCLEAR ENVELOPE PROTEIN 2"/>
    <property type="match status" value="1"/>
</dbReference>
<feature type="topological domain" description="Cytoplasmic" evidence="7">
    <location>
        <begin position="1"/>
        <end position="7489"/>
    </location>
</feature>
<feature type="coiled-coil region" evidence="8">
    <location>
        <begin position="3464"/>
        <end position="3501"/>
    </location>
</feature>
<feature type="coiled-coil region" evidence="8">
    <location>
        <begin position="321"/>
        <end position="376"/>
    </location>
</feature>
<feature type="compositionally biased region" description="Basic and acidic residues" evidence="9">
    <location>
        <begin position="3367"/>
        <end position="3388"/>
    </location>
</feature>
<feature type="compositionally biased region" description="Basic and acidic residues" evidence="9">
    <location>
        <begin position="3862"/>
        <end position="3871"/>
    </location>
</feature>
<feature type="coiled-coil region" evidence="8">
    <location>
        <begin position="3109"/>
        <end position="3185"/>
    </location>
</feature>
<keyword evidence="8" id="KW-0175">Coiled coil</keyword>
<feature type="coiled-coil region" evidence="8">
    <location>
        <begin position="6173"/>
        <end position="6210"/>
    </location>
</feature>
<keyword evidence="14" id="KW-1267">Proteomics identification</keyword>
<feature type="coiled-coil region" evidence="8">
    <location>
        <begin position="6468"/>
        <end position="6495"/>
    </location>
</feature>
<feature type="coiled-coil region" evidence="8">
    <location>
        <begin position="5420"/>
        <end position="5453"/>
    </location>
</feature>
<dbReference type="GO" id="GO:0031965">
    <property type="term" value="C:nuclear membrane"/>
    <property type="evidence" value="ECO:0007669"/>
    <property type="project" value="UniProtKB-SubCell"/>
</dbReference>
<comment type="similarity">
    <text evidence="2">Belongs to the nesprin family.</text>
</comment>
<evidence type="ECO:0000313" key="12">
    <source>
        <dbReference type="Proteomes" id="UP000001940"/>
    </source>
</evidence>
<feature type="coiled-coil region" evidence="8">
    <location>
        <begin position="6950"/>
        <end position="6977"/>
    </location>
</feature>
<dbReference type="WormBase" id="ZK973.6b">
    <property type="protein sequence ID" value="CE52283"/>
    <property type="gene ID" value="WBGene00000140"/>
    <property type="gene designation" value="anc-1"/>
</dbReference>
<protein>
    <submittedName>
        <fullName evidence="11">KASH domain-containing protein</fullName>
    </submittedName>
</protein>
<feature type="coiled-coil region" evidence="8">
    <location>
        <begin position="3759"/>
        <end position="3786"/>
    </location>
</feature>
<evidence type="ECO:0000256" key="6">
    <source>
        <dbReference type="ARBA" id="ARBA00023242"/>
    </source>
</evidence>
<evidence type="ECO:0000256" key="2">
    <source>
        <dbReference type="ARBA" id="ARBA00008619"/>
    </source>
</evidence>
<feature type="coiled-coil region" evidence="8">
    <location>
        <begin position="7076"/>
        <end position="7113"/>
    </location>
</feature>
<keyword evidence="3 7" id="KW-0812">Transmembrane</keyword>
<feature type="region of interest" description="Disordered" evidence="9">
    <location>
        <begin position="5668"/>
        <end position="5691"/>
    </location>
</feature>
<comment type="subcellular location">
    <subcellularLocation>
        <location evidence="1">Nucleus membrane</location>
    </subcellularLocation>
</comment>
<feature type="coiled-coil region" evidence="8">
    <location>
        <begin position="6772"/>
        <end position="6848"/>
    </location>
</feature>
<dbReference type="GeneID" id="172034"/>
<feature type="region of interest" description="Disordered" evidence="9">
    <location>
        <begin position="6571"/>
        <end position="6594"/>
    </location>
</feature>
<feature type="coiled-coil region" evidence="8">
    <location>
        <begin position="6047"/>
        <end position="6074"/>
    </location>
</feature>
<feature type="coiled-coil region" evidence="8">
    <location>
        <begin position="4063"/>
        <end position="4139"/>
    </location>
</feature>
<dbReference type="SMART" id="SM01249">
    <property type="entry name" value="KASH"/>
    <property type="match status" value="1"/>
</dbReference>
<sequence>MELFRRLQNFCDAVKILRSQNTKWNGIKISQIDQVQSEIDTLIVRLDEEWTQDANQLRAELASIHGSFFQLEFDRLNEKLNMLIHDKDKLRELMVHRRHYLTAANELITDSKTDLAQRATSSDHPDDILRATDEVTKALDIKGEELRRLGELAEMNITDLVVVALILSFRRRQLGSEGEPEVEELRRALREIIARPITEPRDVSPDAIVADILRMKDEKKRDEKTIDEIQATTLTDEQRASFAPLIEDYRRRADRHRIVFEHLVMIYLDWLSRQFDELEDEIGMTIQTSRADDLRRMNSTEWNKWKTDLANIERQVGPDTKKALSAELADLHRKRDSMEARINKYLTHSAKINAKLTQFEKWLNAIEEDIEQTERQFEDPERSYRFGSLHEVALAKQRLVAKLERLNVANKEEVLRLCERYHTIMHKLTPFQTAVGLPLHVSTNLDRNGPFQSQISVSSIASSELERPESVMSLTSSIGVIPADVAELSPFEAKINKLLQKLHIIEDSYLKGPKPIDTVREDVKQLEKYRNRGAEILQQLSTSNIEDAEKEGLKHRFVLMLNNYDDILRSIENEIRDDNELTAKNQEILAELSNAEQTLQNSPLEDLDISAELDRLQMQLDLVKVMCNKPRKYVECELIDSSREGSPQERRRRKKKVMVMVSNTITTIIHVVEERLEASDISRNPDVQQKLVAVKENLRELDTTTVTPHPPSIMSPLGTENRNDLEEVKRLAAEIDRAIDTASSMYEDAPTDEDALKSAIHLLDDQKVTLNHLHVVLEGIPEKNEQDRTDAIDIASSVGEKLGNLKSAVEEVYEEVLASTNPVKEDQPLQHIQEVQTTPAEQSNWDTDEFSRQPPVLSDERIELKTDPSAIDKFEVRSDEDPVPKIIDLFGQLQTAVNEASPLACEGTDDVDALQVASDKLTKQDRTIRKIHAILDTIDDPVQKPAIIESLDKIKDQINNARDNINRQIDNLNYNQTPVVVPKESTKTPLNEIEDAVRQASTVVSDELCNTEKLLSARQTLANVKPQVDSVEANVWSNPETIETVTPILEEYTTLVDNIEKKLANEIEVPTNDPSRQDLVQQLQDVILECEEVVVNCDNIEKLEESKLKLEKARPLLDQIGDNVEKLSREQSPDTSDAIDALSNVHQQYNATIMSIDDKIDELKNPEEDTSAADQLISELHVISEMPAVTIDLSMLNAIEEGLSTLPAHQAENVQAKIDELRQKKEVADQTEQILSDLNAFGDMPAITLDLDLLKSVEDGIAVLPVEDSERIKAKIVDLRKKKEDADQAEALLQELSVISDMPISTLDLNMLQGIEDNLNSLPAEESDEIREKLNELRRRKQESDQAEALLQELSVISDMPISTLDLNMLQGVEDNLNSLPTEEADKIREKINDLRRRKQESDLAEALLQELSVIYDMPTSTIDLNMLQGIEDNLNSLPAEESDKIREKINDLRRRKQESDLAEALLQELSVIYDMPTSTIDLNMLQGIEDNLNSLPAEESDKIREKINDLRRRKQESDQAEALLQELSVVSDMPASTIDINMLQSIEDGLSTLLSEDRSKIQQAIDSLRKKKSDSDLAQHALEALSVQSKLPSVSINLEELKKLEETLSTVPVEDSKVIRDKIAELKTEKALADHAENYLVELKKIEDMPISAVGSDVLATIEDQILQMPVQYQPSVKETLDKLKQAKEEDDKLAGVYDELEKIAKLPARDYDNKLLAKIDEKLNSLPKDQIAETHRKVEDIKVTKADIVAQIDVLDKLPAKDIDEHLLNSIEEKLPTIPSDSSDQLQIAIGKLRDRKQANIDEGKKILNELAEIQKMPADSLNEHALNLLATESDKFGSEISDKIMQEIDVLREKQNNHEVARLNAESVLQQLDKISEEPHLSLTEERLAPFLQNIDTVPACFVDKIRNKINEVQKLHDEAVQDEKDELKEKLVAKVQNIGKTSIDDVNVSDFEEIEREINGSLEAFEAEPLLAKIQELREAKRVGDEARSAAHDQIVALEKEAEDVTAKESAKKKKKDKKKSPQEMIDELSAKVVEAKALIPKIEEAAKNENLPADDKPKAEQLVSNLEAFVKDVETQVSEKQDELDKLNNANDAIKRLGDALDDAEKTVVPSSVPALSEFKDRIAPHLATLVEAVNDVPASVEPSAVALRDRAAKFVSDLEKNIQKTGDDEKRADELKNDVGNAVKNVEDVVSKYQNQPQPLDVAKDDANKLKATVEQLTKLAESSDKIDPQVAKDIKDSKTKAKELLQALEKAIPQEDAIRREQAEINDRLNNLEKELTKVDEFKPEDALPIVDQLAANTNTLKTATDSNNEKAVAPSSLISHDDLVVGLPEKVFQLQHAIDDKKQALNKAAAVNEIAPKLQLVSQQLQSVPQEVPASLDEQKQLLEDVENQKHNLENLLANLPENDPTADELRQKSQWDLSRLKDLLKQLGSAVGDKLAALAAFNAARKNAEDALLDITREDGGDDNKSPDELIDDLAKKEETVAKLLDTVSGVKPDELDDKERAEYNDLLARLATAADVLKNKRAELEQAVKAKADEKSLHDSVDRIVSRLVPLVRESDELRHNAEAVPTQYAPKAEELKKEVEAAKAVIANAPSSDAHVQQLEQAVATAETLIPDLEERARLWNEFLAARNDIDALIEQLQQPLDAVLAQPKRSAEEAAQDVENLRNNSQQLSDLDNKIANLQRISELLDPLESAYADVRFFDVDAEQTRHQYDDVLNDVAAELEDETLLKQSASQVANEIDDISKMIDSTDPERSILDTIAKSDIPALKAQINRIKDRIVNADASRKHVTTDPKIAEDLDNKLAKLQTELDDAIKTSDEHDKEQLILSLKLNISQFEQIPLDQLKSDDLKTAEKEITNSLKPEEAEPLLAKIQELREAKRVGDEARSAAHDQIVALEKEAEDVTAKESAKKKKKDKKKSPQEMIDELSAKVVEAKALIPKIEEAAKNENLPADDKPKAEQLVSNLEAFVKDVETQVSEKQDELDKLNNANDAIKRLGDALDDAEKTVVPSSVPALSEFKDRIAPHLATLVEAVNDVPASVEPSAVALRDRAAKFVSDLEKNIQKTGDDEKRADELKNDDGNAVKNVEDVVSKYQNQPQPLDVAKDDANKLKATVEQLTKLAESSDKIDPQVAKDIKDSKTKAKELLQALEKAIPQEDAIRREQAEINDRLNNLEKELTKVDEFKPEDALPIVDQLAANTNTLKTATDSNNEKAVAPSSLISHDDLVVGLPEKVFQLQHAIDDKKQALNKAAAVNEIAPKLQLVSQQLQSVPQEVPASLDEQKQLLEDVENQKHNLENLLANLPENDPTADELRQKSQWDLSRLKDLLKQLGSAVGDKLAALAAFNAARKNAEDALLDITREDGGDDNKSPDELIDDRGRSTGSAVGDKLAALAAFNAARKNAEDALLDITREDGGDDNKSPDELIDDLAKKEETVAKLLDTVSGVKPDELDDKERAEYNDLLARLATAADVLKNKRAELEQAVKAKADEKSLHDSVDRIVSRLVPLVRESDELRHNAEAVPTQYAPKAEELKKEVEAAKAVIANAPSSDAHVQQLEQAVATAETLIPDLEERARLWNEFLAARNDIDALIEQLQQPLDAVLAQPKRSAEEAAQDVENLRNNSQQLSDLDNKIANLQRISELLDPLESAYADVRFFDVDAEQTRHQYDDVLNDVAAELEDETLLKQSASQVANEIDDISKMIDSTDPERSILDTIAKSDIPALKAQINRIKDRIVNADASRKHVTTDPKIAEDLDNKLAKLQTELDDAIKTSDEHDKEQLILSLKLNISQFEQIPLDQLKSDDLKTAEKEITNSLKPEEAEPLLAKIQELREAKRVGDEARSAAHDQIVALEKEAEDVTAKESAKKKKKDKKKSPQEMIDELSAKVVEAKALIPKIEEAAKNENLPADDKPKAEQLVSNLEAFVKDVETQVSEKQDELDKLNNANDAIKRLGDALDDAEKTVVPSSVPALSEFKDRIAPHLATLVEAVNDVPASVEPSAVALRDRAAKFVSDLEKNIQKTGDDEKRADELKNDVGNAVKNVEDVVSKYQNQPQPLDVAKDDANKLKATVEQLTKLAESSDKIDPQVAKDIKDSKTKAKELLQALEKAIPQEDAIRREQAEINDRLNNLEKELTKVDEFKPEDALPIVDQLAANTNTLKTATDSNNEKAVAPSSLISHDDLVVGLPEKVFQLQHAIDDKKQALNKAAAVNEIAPKLQLVSQQLQSVPQEVPASLDEQKQLLEDVENQKHNLENLLANLPENDPTADELRQKSQWDLSRLKDLLKQLGSAVGDKLAALAAFNAARKNAEDALLDITREDGGDDNKSPDELIDDLAKKEETVAKLLDTVSGVKPDELDDKERAEYNDLLARLATAADVLKNKRAELEQAVKAKADEKSLHDSVDRIVSRLVPLVRESDELRHNAEAVPTQYAPKAEELKKEVEAAKAVIANAPSSDAHVQQLEQAVATAETLIPDLEERARLWNEFLAARNDIDALIEQLQQPLDAVLAQPKRSAEEAAQDVENLRNNSQQLSDLDNKIANLQRISELLDPLESAYADVRFFDVDAEQTRHQYDDVLNDVAAELEDETLLKQSASQVANEIDDISKMIDSTDPERSILDTIAKSDIPALKAQINRIKDRIVNADASRKHVTTDPKIAEDLDNKLAKLQTELDDAIKTSDEHDKEQLILSLKLNISQFEQIPLDQLKSDDLKTAEKEITNSLKPEEAEPLLAKIQELREAKRVGDEARSAAHDQIVALEKEAEDVTAKESAKKKKKDKKKSPQEMIDELSAKVVEAKALIPKIEEAAKNENLPADDKPKAEQLVSNLEAFVKDVETQVSEKQDELDKLNNANDAIKRLGDALDDAEKTVVPSSVPALSEFKDRIAPHLATLVEAVNDVPASVEPSAVALRDRAAKFVSDLEKNIQKTGDDEKRADELKNDVGNAVKNVEDVVSKYQNQPQPLDVAKDDANKLKATVEQLTKLAESSDKIDPQVAKDIKDSKTKAKELLQALEKAIPQEDAIRREQAEINDRLNNLEKELTKVDEFKPEDALPIVDQLAANTNTLKTATDSNNEKAVAPSSLISHDDLVVGLPEKVFQLQHAIDDKKQALNKAAAVNEIAPKLQLVSQQLQSVPQEVPASLDEQKQLLEDVENQKHNLENLLANLPENDPTADELRQKSQWDLSRLKDLLKQLGSAVGDKLAALAAFNAARKNAEDALLDITREDGGDDNKSPDELIDDLAKKEETVAKLLDTVSGVKPDELDDKERAEYNDLLARLATAADVLKNKRAELEQAVKAKADEKSLHDSVDRIVSRLVPLVRESDELRHNAEAVPTQYAPKAEELKKEVEAAKAVIANAPSSDAHVQQLEQAVATAETLIPDLEERARLWNEFLAARNDIDALIEQLQQPLDAVLAQPKRSAEEAAQDVENLRNNSQQLSDLDNKIANLQRISELLDPLESAYADVRFFDVDAEQTRHQYDDVLNDVAAELEDETLLKQSASQVANEIDDISKMIDSTDPERSILDTIAKSDIPALKAQINRIKDRIVNADASRKHVTTDPKIAEDLDNKLAKLQTELDDAIKTSDEHDKEQLILSLKLNISQFEQIPLDQLKSDDLKTAEKEITNSLKPEEAEPLLAKIQELREAKRVGDEARSAAHDQIVALEKEAEDVTAKESAKKKKKDKKKSPQEMIDELSAKVVEAKALIPKIEEAAKNENLPADDKPKAEQLVSNLEAFVKDVETQVSEKQDELDKLNNANDAIKRLGDALDDAEKTVVPSSVPALSEFKDRIAPHLATLVEAVNDVPASVEPSAVALRDRAAKFVSDLEKNIQKTGDDEKRADELKNDVGNAVKNVEDVVSKYQNQPQPLDVAKDDANKLKATVEQLTKLAESSDKIDPQVAKDIKDSKTKAKELLQALEKAIPQEDAIRREQAEINDRLNNLEKELTKVDEFKPEDALPIVDQLAANTNTLKTATDSNNEKAVAPSSLISHDDLVVGLPEKVFQLQHAIDDKKQALNKAAAVNEIAPKLQLVSQQLQSVPQEVPASLDEQKQLLEDVENQKHNLENLLANLPENDPTADELRQKSQWDLSRLKDLLKQLGSAVGDKLAALAAFNAARKNAEDALLDITREDGGDDNKSPDELIDDLAKKEETVAKLLDTVSGVKPDELDDKERAEYNDLLARLATAADVLKNKRAELEQAVKAKADEKSLHDSVDRIVSRLVPLVRESDELRHNAEAVPTQYAPKAEELKKEVEAAKAVIANAPSSDAHVQQLEQAVATAETLIPDLEERARLWNEFLAARNDIDALIEQLQQPLDAVLAQPKRSAEEAAQDVENLRNNSQQLSDLDNKIANLQRISELLDPLESAYADVRFFDVDAEQTRHQYDDVLNDVAAELEDETLLKQSASQVANEIDDISKMIDSTDPERSILDTIAKSDIPALKAQINRIKDRIVNADASRKHVTTDPKIAEDLDNKLAKLQTELDDAIKTSDEHDKEQLILSLKLNISQFEQIPLDQLKSDDLKTAEKEITNSLKPEEAEPLLAKIQELREAKRVGDEARSAAHDQIVALEKEAEDVTAKESAKKKKKDKKKSPQEMIDELSAKVVEAKALIPKIEEAAKNENLPADDKPKAEQLVSNLEAFVKDVETQVSEKQDELDKLNNANDAIKRLGDALDDAEKTVVPSSVPALSEFKDRIAPHLATLVEAVNDVPASVEPSAVALRDRAAKFVSDLEKNIQKTGDDEKRADELKNDVGNAVKNVEDVVSKYQNQPQPLDVAKDDANKLKATVEQLTKLAESSDKIDPQVAKDIKDSKTKAKELLQALEKAIPQEDAIRREQAEINDRLNKLEKELTKVDEFKPEDALPIVDQLAANTNTLKTATDSNNEKAVAPSSLISHDDLVVGLPEKVFQLQHAIDDKKQALNKAAAVNEIAPKLQLVSQQLQSVPQEVPASLDEQKQLLEDVENQKHNLENLLANLPENDPTADELRQKSQWDLSRLKDLLKQLGSAVGEKLAALAAFNAARKNAEDALLDITREDGGDDNKSPDELIDDLAKKEETVAKLLDTVSGVKPDELDDKERAEYNDLLARLATAADVLKNKRAELEQAVKAKADEKSLHDSVDRIVSRLVPLVRESDELRHNAEAVPTQYAPKAEELKKEVEAAKAVIANAPSSDAHVQQLEQAVATAETLIPDLEERASIWERFVKAKDDLYDYLEKLENNVSDVLNRPRLPVSQAQQRFNKLKEQSYLLDRIRDLKIDFDDLGEALLPLTVAEDELRFMHVHVESIERQYEDTMDKLNAEITAEVELLRTLDILSNELSQCKEDINNPSVDVDELSRATMLNDAIAHLENQKVVVARSEKDRKFVESSTSIDLDQLLAEAKRLLKEIEPRLQLAQPDHDNEDDEDEEKGSDEKPYDVRAAAEVLSALYPDEHPHNVLRNIGFEELPSDSESRSEFDSLDSRSDGLLSPIPDDSTLSEEQLRRQRSRWRRVLRTALPLQALLVLLMGAACLVPHCDDEYCCQLLNNFAKSFDPSLEFVNGPPPF</sequence>
<evidence type="ECO:0000313" key="11">
    <source>
        <dbReference type="EMBL" id="SOF58726.1"/>
    </source>
</evidence>
<evidence type="ECO:0000256" key="3">
    <source>
        <dbReference type="ARBA" id="ARBA00022692"/>
    </source>
</evidence>
<feature type="coiled-coil region" evidence="8">
    <location>
        <begin position="7173"/>
        <end position="7224"/>
    </location>
</feature>
<feature type="coiled-coil region" evidence="8">
    <location>
        <begin position="4241"/>
        <end position="4268"/>
    </location>
</feature>
<dbReference type="AGR" id="WB:WBGene00000140"/>
<feature type="coiled-coil region" evidence="8">
    <location>
        <begin position="3287"/>
        <end position="3314"/>
    </location>
</feature>
<feature type="coiled-coil region" evidence="8">
    <location>
        <begin position="2510"/>
        <end position="2547"/>
    </location>
</feature>
<evidence type="ECO:0000313" key="13">
    <source>
        <dbReference type="WormBase" id="ZK973.6b"/>
    </source>
</evidence>
<feature type="coiled-coil region" evidence="8">
    <location>
        <begin position="6323"/>
        <end position="6356"/>
    </location>
</feature>
<dbReference type="CTD" id="172034"/>
<feature type="coiled-coil region" evidence="8">
    <location>
        <begin position="5270"/>
        <end position="5307"/>
    </location>
</feature>
<evidence type="ECO:0000256" key="4">
    <source>
        <dbReference type="ARBA" id="ARBA00022989"/>
    </source>
</evidence>
<accession>A0A2C9C2Z1</accession>
<dbReference type="InterPro" id="IPR057134">
    <property type="entry name" value="Spectrin_Anc-1_3"/>
</dbReference>
<feature type="region of interest" description="Disordered" evidence="9">
    <location>
        <begin position="2908"/>
        <end position="2931"/>
    </location>
</feature>
<dbReference type="EMBL" id="BX284601">
    <property type="protein sequence ID" value="SOF58726.1"/>
    <property type="molecule type" value="Genomic_DNA"/>
</dbReference>
<feature type="coiled-coil region" evidence="8">
    <location>
        <begin position="1269"/>
        <end position="1299"/>
    </location>
</feature>
<evidence type="ECO:0000256" key="5">
    <source>
        <dbReference type="ARBA" id="ARBA00023136"/>
    </source>
</evidence>
<feature type="compositionally biased region" description="Basic and acidic residues" evidence="9">
    <location>
        <begin position="7446"/>
        <end position="7459"/>
    </location>
</feature>
<feature type="coiled-coil region" evidence="8">
    <location>
        <begin position="4966"/>
        <end position="5042"/>
    </location>
</feature>
<feature type="compositionally biased region" description="Basic and acidic residues" evidence="9">
    <location>
        <begin position="2908"/>
        <end position="2917"/>
    </location>
</feature>
<keyword evidence="4" id="KW-1133">Transmembrane helix</keyword>
<feature type="coiled-coil region" evidence="8">
    <location>
        <begin position="4662"/>
        <end position="4689"/>
    </location>
</feature>
<feature type="coiled-coil region" evidence="8">
    <location>
        <begin position="4517"/>
        <end position="4550"/>
    </location>
</feature>
<evidence type="ECO:0000259" key="10">
    <source>
        <dbReference type="PROSITE" id="PS51049"/>
    </source>
</evidence>
<feature type="coiled-coil region" evidence="8">
    <location>
        <begin position="5565"/>
        <end position="5592"/>
    </location>
</feature>
<proteinExistence type="evidence at protein level"/>
<evidence type="ECO:0000256" key="8">
    <source>
        <dbReference type="SAM" id="Coils"/>
    </source>
</evidence>
<evidence type="ECO:0000256" key="1">
    <source>
        <dbReference type="ARBA" id="ARBA00004126"/>
    </source>
</evidence>
<feature type="coiled-coil region" evidence="8">
    <location>
        <begin position="948"/>
        <end position="975"/>
    </location>
</feature>
<dbReference type="GO" id="GO:0051087">
    <property type="term" value="F:protein-folding chaperone binding"/>
    <property type="evidence" value="ECO:0007669"/>
    <property type="project" value="InterPro"/>
</dbReference>
<feature type="coiled-coil region" evidence="8">
    <location>
        <begin position="3614"/>
        <end position="3647"/>
    </location>
</feature>
<name>A0A2C9C2Z1_CAEEL</name>
<feature type="compositionally biased region" description="Acidic residues" evidence="9">
    <location>
        <begin position="7396"/>
        <end position="7406"/>
    </location>
</feature>
<feature type="compositionally biased region" description="Basic and acidic residues" evidence="9">
    <location>
        <begin position="2005"/>
        <end position="2014"/>
    </location>
</feature>
<feature type="coiled-coil region" evidence="8">
    <location>
        <begin position="4367"/>
        <end position="4404"/>
    </location>
</feature>
<dbReference type="Pfam" id="PF24615">
    <property type="entry name" value="Spectrin_Anc-1_2"/>
    <property type="match status" value="6"/>
</dbReference>
<dbReference type="InterPro" id="IPR057133">
    <property type="entry name" value="Spectrin_Anc-1_2"/>
</dbReference>
<feature type="compositionally biased region" description="Basic and acidic residues" evidence="9">
    <location>
        <begin position="5668"/>
        <end position="5677"/>
    </location>
</feature>
<feature type="region of interest" description="Disordered" evidence="9">
    <location>
        <begin position="3862"/>
        <end position="3885"/>
    </location>
</feature>
<dbReference type="Bgee" id="WBGene00000140">
    <property type="expression patterns" value="Expressed in pharyngeal muscle cell (C elegans) and 4 other cell types or tissues"/>
</dbReference>
<dbReference type="InterPro" id="IPR003103">
    <property type="entry name" value="BAG_domain"/>
</dbReference>
<dbReference type="Pfam" id="PF24531">
    <property type="entry name" value="ANC1_spectrin"/>
    <property type="match status" value="6"/>
</dbReference>
<feature type="coiled-coil region" evidence="8">
    <location>
        <begin position="5144"/>
        <end position="5171"/>
    </location>
</feature>
<dbReference type="ExpressionAtlas" id="A0A2C9C2Z1">
    <property type="expression patterns" value="baseline and differential"/>
</dbReference>
<feature type="compositionally biased region" description="Basic and acidic residues" evidence="9">
    <location>
        <begin position="4765"/>
        <end position="4774"/>
    </location>
</feature>
<feature type="coiled-coil region" evidence="8">
    <location>
        <begin position="2206"/>
        <end position="2282"/>
    </location>
</feature>
<keyword evidence="5 7" id="KW-0472">Membrane</keyword>
<dbReference type="PROSITE" id="PS51049">
    <property type="entry name" value="KASH"/>
    <property type="match status" value="1"/>
</dbReference>
<evidence type="ECO:0000256" key="9">
    <source>
        <dbReference type="SAM" id="MobiDB-lite"/>
    </source>
</evidence>
<feature type="region of interest" description="Disordered" evidence="9">
    <location>
        <begin position="3367"/>
        <end position="3390"/>
    </location>
</feature>
<feature type="topological domain" description="Perinuclear space" evidence="7">
    <location>
        <begin position="7511"/>
        <end position="7540"/>
    </location>
</feature>
<dbReference type="PANTHER" id="PTHR21524">
    <property type="entry name" value="SPECTRIN REPEAT CONTAINING NUCLEAR ENVELOPE PROTEIN 2"/>
    <property type="match status" value="1"/>
</dbReference>
<keyword evidence="12" id="KW-1185">Reference proteome</keyword>
<reference evidence="11 12" key="1">
    <citation type="journal article" date="1998" name="Science">
        <title>Genome sequence of the nematode C. elegans: a platform for investigating biology.</title>
        <authorList>
            <consortium name="The C. elegans sequencing consortium"/>
            <person name="Sulson J.E."/>
            <person name="Waterston R."/>
        </authorList>
    </citation>
    <scope>NUCLEOTIDE SEQUENCE [LARGE SCALE GENOMIC DNA]</scope>
    <source>
        <strain evidence="11 12">Bristol N2</strain>
    </source>
</reference>
<feature type="coiled-coil region" evidence="8">
    <location>
        <begin position="5869"/>
        <end position="5945"/>
    </location>
</feature>
<feature type="domain" description="KASH" evidence="10">
    <location>
        <begin position="7481"/>
        <end position="7540"/>
    </location>
</feature>
<feature type="compositionally biased region" description="Basic and acidic residues" evidence="9">
    <location>
        <begin position="6571"/>
        <end position="6580"/>
    </location>
</feature>
<organism evidence="11 12">
    <name type="scientific">Caenorhabditis elegans</name>
    <dbReference type="NCBI Taxonomy" id="6239"/>
    <lineage>
        <taxon>Eukaryota</taxon>
        <taxon>Metazoa</taxon>
        <taxon>Ecdysozoa</taxon>
        <taxon>Nematoda</taxon>
        <taxon>Chromadorea</taxon>
        <taxon>Rhabditida</taxon>
        <taxon>Rhabditina</taxon>
        <taxon>Rhabditomorpha</taxon>
        <taxon>Rhabditoidea</taxon>
        <taxon>Rhabditidae</taxon>
        <taxon>Peloderinae</taxon>
        <taxon>Caenorhabditis</taxon>
    </lineage>
</organism>
<dbReference type="Pfam" id="PF10541">
    <property type="entry name" value="KASH"/>
    <property type="match status" value="1"/>
</dbReference>
<dbReference type="InterPro" id="IPR057132">
    <property type="entry name" value="ANC1_spectrin_dom"/>
</dbReference>
<feature type="coiled-coil region" evidence="8">
    <location>
        <begin position="1327"/>
        <end position="1354"/>
    </location>
</feature>
<dbReference type="InterPro" id="IPR012315">
    <property type="entry name" value="KASH"/>
</dbReference>
<feature type="coiled-coil region" evidence="8">
    <location>
        <begin position="2660"/>
        <end position="2693"/>
    </location>
</feature>
<dbReference type="Pfam" id="PF24611">
    <property type="entry name" value="Spectrin_Anc-1"/>
    <property type="match status" value="6"/>
</dbReference>
<evidence type="ECO:0000256" key="7">
    <source>
        <dbReference type="PROSITE-ProRule" id="PRU00385"/>
    </source>
</evidence>
<dbReference type="SMART" id="SM00264">
    <property type="entry name" value="BAG"/>
    <property type="match status" value="6"/>
</dbReference>